<keyword evidence="6" id="KW-1185">Reference proteome</keyword>
<protein>
    <submittedName>
        <fullName evidence="7">COesterase domain-containing protein</fullName>
    </submittedName>
</protein>
<dbReference type="Pfam" id="PF00135">
    <property type="entry name" value="COesterase"/>
    <property type="match status" value="1"/>
</dbReference>
<sequence>MGFTAFTTLEVMSYLQNQNPNVFLYEFDHYSAVGRIFEVPGWQPVPHTAELPFVLMQKPLWDLARLKNQMTPEDRDIADFFGRVWTNFARTGIKCNADNECPRWNATVMKCNQMPYLEIAAKRRMMPDYRAVDRATILGVSFRI</sequence>
<accession>A0A0M3JSA6</accession>
<evidence type="ECO:0000313" key="5">
    <source>
        <dbReference type="EMBL" id="VDK42909.1"/>
    </source>
</evidence>
<dbReference type="InterPro" id="IPR029058">
    <property type="entry name" value="AB_hydrolase_fold"/>
</dbReference>
<keyword evidence="2" id="KW-0719">Serine esterase</keyword>
<dbReference type="AlphaFoldDB" id="A0A0M3JSA6"/>
<dbReference type="SUPFAM" id="SSF53474">
    <property type="entry name" value="alpha/beta-Hydrolases"/>
    <property type="match status" value="1"/>
</dbReference>
<dbReference type="EMBL" id="UYRR01030997">
    <property type="protein sequence ID" value="VDK42909.1"/>
    <property type="molecule type" value="Genomic_DNA"/>
</dbReference>
<reference evidence="7" key="1">
    <citation type="submission" date="2017-02" db="UniProtKB">
        <authorList>
            <consortium name="WormBaseParasite"/>
        </authorList>
    </citation>
    <scope>IDENTIFICATION</scope>
</reference>
<dbReference type="GO" id="GO:0005886">
    <property type="term" value="C:plasma membrane"/>
    <property type="evidence" value="ECO:0007669"/>
    <property type="project" value="TreeGrafter"/>
</dbReference>
<dbReference type="PANTHER" id="PTHR43918">
    <property type="entry name" value="ACETYLCHOLINESTERASE"/>
    <property type="match status" value="1"/>
</dbReference>
<keyword evidence="3" id="KW-0378">Hydrolase</keyword>
<evidence type="ECO:0000313" key="6">
    <source>
        <dbReference type="Proteomes" id="UP000267096"/>
    </source>
</evidence>
<evidence type="ECO:0000313" key="7">
    <source>
        <dbReference type="WBParaSite" id="ASIM_0001084101-mRNA-1"/>
    </source>
</evidence>
<comment type="similarity">
    <text evidence="1">Belongs to the type-B carboxylesterase/lipase family.</text>
</comment>
<dbReference type="GO" id="GO:0005615">
    <property type="term" value="C:extracellular space"/>
    <property type="evidence" value="ECO:0007669"/>
    <property type="project" value="TreeGrafter"/>
</dbReference>
<dbReference type="PANTHER" id="PTHR43918:SF4">
    <property type="entry name" value="CARBOXYLIC ESTER HYDROLASE"/>
    <property type="match status" value="1"/>
</dbReference>
<feature type="domain" description="Carboxylesterase type B" evidence="4">
    <location>
        <begin position="7"/>
        <end position="127"/>
    </location>
</feature>
<evidence type="ECO:0000256" key="1">
    <source>
        <dbReference type="ARBA" id="ARBA00005964"/>
    </source>
</evidence>
<dbReference type="Gene3D" id="3.40.50.1820">
    <property type="entry name" value="alpha/beta hydrolase"/>
    <property type="match status" value="1"/>
</dbReference>
<dbReference type="GO" id="GO:0006581">
    <property type="term" value="P:acetylcholine catabolic process"/>
    <property type="evidence" value="ECO:0007669"/>
    <property type="project" value="TreeGrafter"/>
</dbReference>
<dbReference type="GO" id="GO:0019695">
    <property type="term" value="P:choline metabolic process"/>
    <property type="evidence" value="ECO:0007669"/>
    <property type="project" value="TreeGrafter"/>
</dbReference>
<reference evidence="5 6" key="2">
    <citation type="submission" date="2018-11" db="EMBL/GenBank/DDBJ databases">
        <authorList>
            <consortium name="Pathogen Informatics"/>
        </authorList>
    </citation>
    <scope>NUCLEOTIDE SEQUENCE [LARGE SCALE GENOMIC DNA]</scope>
</reference>
<proteinExistence type="inferred from homology"/>
<evidence type="ECO:0000256" key="3">
    <source>
        <dbReference type="ARBA" id="ARBA00022801"/>
    </source>
</evidence>
<dbReference type="WBParaSite" id="ASIM_0001084101-mRNA-1">
    <property type="protein sequence ID" value="ASIM_0001084101-mRNA-1"/>
    <property type="gene ID" value="ASIM_0001084101"/>
</dbReference>
<organism evidence="7">
    <name type="scientific">Anisakis simplex</name>
    <name type="common">Herring worm</name>
    <dbReference type="NCBI Taxonomy" id="6269"/>
    <lineage>
        <taxon>Eukaryota</taxon>
        <taxon>Metazoa</taxon>
        <taxon>Ecdysozoa</taxon>
        <taxon>Nematoda</taxon>
        <taxon>Chromadorea</taxon>
        <taxon>Rhabditida</taxon>
        <taxon>Spirurina</taxon>
        <taxon>Ascaridomorpha</taxon>
        <taxon>Ascaridoidea</taxon>
        <taxon>Anisakidae</taxon>
        <taxon>Anisakis</taxon>
        <taxon>Anisakis simplex complex</taxon>
    </lineage>
</organism>
<dbReference type="Proteomes" id="UP000267096">
    <property type="component" value="Unassembled WGS sequence"/>
</dbReference>
<gene>
    <name evidence="5" type="ORF">ASIM_LOCUS10399</name>
</gene>
<dbReference type="GO" id="GO:0003990">
    <property type="term" value="F:acetylcholinesterase activity"/>
    <property type="evidence" value="ECO:0007669"/>
    <property type="project" value="TreeGrafter"/>
</dbReference>
<evidence type="ECO:0000259" key="4">
    <source>
        <dbReference type="Pfam" id="PF00135"/>
    </source>
</evidence>
<name>A0A0M3JSA6_ANISI</name>
<dbReference type="InterPro" id="IPR050654">
    <property type="entry name" value="AChE-related_enzymes"/>
</dbReference>
<evidence type="ECO:0000256" key="2">
    <source>
        <dbReference type="ARBA" id="ARBA00022487"/>
    </source>
</evidence>
<dbReference type="InterPro" id="IPR002018">
    <property type="entry name" value="CarbesteraseB"/>
</dbReference>